<dbReference type="Proteomes" id="UP000594034">
    <property type="component" value="Chromosome"/>
</dbReference>
<keyword evidence="2" id="KW-1185">Reference proteome</keyword>
<name>A0A5J6WXU7_9GAMM</name>
<organism evidence="1 2">
    <name type="scientific">Aeromonas simiae</name>
    <dbReference type="NCBI Taxonomy" id="218936"/>
    <lineage>
        <taxon>Bacteria</taxon>
        <taxon>Pseudomonadati</taxon>
        <taxon>Pseudomonadota</taxon>
        <taxon>Gammaproteobacteria</taxon>
        <taxon>Aeromonadales</taxon>
        <taxon>Aeromonadaceae</taxon>
        <taxon>Aeromonas</taxon>
    </lineage>
</organism>
<sequence>MTDELLTPFPCTACGKCCRRVNENPQGHFLDRGDGVCRHLIEDTNLCSIYEMRPIICRIGDYYKKQFADIVSWDEFVKINISICRKL</sequence>
<dbReference type="RefSeq" id="WP_368166538.1">
    <property type="nucleotide sequence ID" value="NZ_CP040449.1"/>
</dbReference>
<dbReference type="AlphaFoldDB" id="A0A5J6WXU7"/>
<accession>A0A5J6WXU7</accession>
<dbReference type="KEGG" id="asim:FE240_12755"/>
<evidence type="ECO:0000313" key="1">
    <source>
        <dbReference type="EMBL" id="QFI55480.1"/>
    </source>
</evidence>
<protein>
    <submittedName>
        <fullName evidence="1">YkgJ family cysteine cluster protein</fullName>
    </submittedName>
</protein>
<reference evidence="1 2" key="1">
    <citation type="submission" date="2019-05" db="EMBL/GenBank/DDBJ databases">
        <title>OXA-830, a novel chromosomally encoded expanded-spectrum class D beta-lactamase in Aeromonas simiae.</title>
        <authorList>
            <person name="Zhou W."/>
            <person name="Chen Q."/>
        </authorList>
    </citation>
    <scope>NUCLEOTIDE SEQUENCE [LARGE SCALE GENOMIC DNA]</scope>
    <source>
        <strain evidence="1 2">A6</strain>
    </source>
</reference>
<dbReference type="InterPro" id="IPR005358">
    <property type="entry name" value="Puta_zinc/iron-chelating_dom"/>
</dbReference>
<dbReference type="EMBL" id="CP040449">
    <property type="protein sequence ID" value="QFI55480.1"/>
    <property type="molecule type" value="Genomic_DNA"/>
</dbReference>
<gene>
    <name evidence="1" type="ORF">FE240_12755</name>
</gene>
<dbReference type="Pfam" id="PF03692">
    <property type="entry name" value="CxxCxxCC"/>
    <property type="match status" value="1"/>
</dbReference>
<proteinExistence type="predicted"/>
<evidence type="ECO:0000313" key="2">
    <source>
        <dbReference type="Proteomes" id="UP000594034"/>
    </source>
</evidence>